<feature type="transmembrane region" description="Helical" evidence="6">
    <location>
        <begin position="46"/>
        <end position="72"/>
    </location>
</feature>
<dbReference type="AlphaFoldDB" id="A0A6A6QHL6"/>
<evidence type="ECO:0000256" key="1">
    <source>
        <dbReference type="ARBA" id="ARBA00004141"/>
    </source>
</evidence>
<evidence type="ECO:0000313" key="8">
    <source>
        <dbReference type="Proteomes" id="UP000799750"/>
    </source>
</evidence>
<reference evidence="7" key="1">
    <citation type="journal article" date="2020" name="Stud. Mycol.">
        <title>101 Dothideomycetes genomes: a test case for predicting lifestyles and emergence of pathogens.</title>
        <authorList>
            <person name="Haridas S."/>
            <person name="Albert R."/>
            <person name="Binder M."/>
            <person name="Bloem J."/>
            <person name="Labutti K."/>
            <person name="Salamov A."/>
            <person name="Andreopoulos B."/>
            <person name="Baker S."/>
            <person name="Barry K."/>
            <person name="Bills G."/>
            <person name="Bluhm B."/>
            <person name="Cannon C."/>
            <person name="Castanera R."/>
            <person name="Culley D."/>
            <person name="Daum C."/>
            <person name="Ezra D."/>
            <person name="Gonzalez J."/>
            <person name="Henrissat B."/>
            <person name="Kuo A."/>
            <person name="Liang C."/>
            <person name="Lipzen A."/>
            <person name="Lutzoni F."/>
            <person name="Magnuson J."/>
            <person name="Mondo S."/>
            <person name="Nolan M."/>
            <person name="Ohm R."/>
            <person name="Pangilinan J."/>
            <person name="Park H.-J."/>
            <person name="Ramirez L."/>
            <person name="Alfaro M."/>
            <person name="Sun H."/>
            <person name="Tritt A."/>
            <person name="Yoshinaga Y."/>
            <person name="Zwiers L.-H."/>
            <person name="Turgeon B."/>
            <person name="Goodwin S."/>
            <person name="Spatafora J."/>
            <person name="Crous P."/>
            <person name="Grigoriev I."/>
        </authorList>
    </citation>
    <scope>NUCLEOTIDE SEQUENCE</scope>
    <source>
        <strain evidence="7">CBS 269.34</strain>
    </source>
</reference>
<feature type="transmembrane region" description="Helical" evidence="6">
    <location>
        <begin position="477"/>
        <end position="497"/>
    </location>
</feature>
<dbReference type="PIRSF" id="PIRSF006060">
    <property type="entry name" value="AA_transporter"/>
    <property type="match status" value="1"/>
</dbReference>
<dbReference type="GO" id="GO:0022857">
    <property type="term" value="F:transmembrane transporter activity"/>
    <property type="evidence" value="ECO:0007669"/>
    <property type="project" value="InterPro"/>
</dbReference>
<gene>
    <name evidence="7" type="ORF">BU16DRAFT_594769</name>
</gene>
<keyword evidence="8" id="KW-1185">Reference proteome</keyword>
<dbReference type="OrthoDB" id="2417308at2759"/>
<dbReference type="Proteomes" id="UP000799750">
    <property type="component" value="Unassembled WGS sequence"/>
</dbReference>
<dbReference type="PANTHER" id="PTHR45649:SF7">
    <property type="entry name" value="CHOLINE TRANSPORT PROTEIN"/>
    <property type="match status" value="1"/>
</dbReference>
<feature type="transmembrane region" description="Helical" evidence="6">
    <location>
        <begin position="195"/>
        <end position="217"/>
    </location>
</feature>
<evidence type="ECO:0000256" key="5">
    <source>
        <dbReference type="ARBA" id="ARBA00023136"/>
    </source>
</evidence>
<dbReference type="GO" id="GO:0016020">
    <property type="term" value="C:membrane"/>
    <property type="evidence" value="ECO:0007669"/>
    <property type="project" value="UniProtKB-SubCell"/>
</dbReference>
<keyword evidence="2" id="KW-0813">Transport</keyword>
<accession>A0A6A6QHL6</accession>
<feature type="transmembrane region" description="Helical" evidence="6">
    <location>
        <begin position="169"/>
        <end position="188"/>
    </location>
</feature>
<dbReference type="InterPro" id="IPR002293">
    <property type="entry name" value="AA/rel_permease1"/>
</dbReference>
<dbReference type="Pfam" id="PF13520">
    <property type="entry name" value="AA_permease_2"/>
    <property type="match status" value="1"/>
</dbReference>
<dbReference type="PANTHER" id="PTHR45649">
    <property type="entry name" value="AMINO-ACID PERMEASE BAT1"/>
    <property type="match status" value="1"/>
</dbReference>
<feature type="transmembrane region" description="Helical" evidence="6">
    <location>
        <begin position="442"/>
        <end position="465"/>
    </location>
</feature>
<feature type="transmembrane region" description="Helical" evidence="6">
    <location>
        <begin position="237"/>
        <end position="257"/>
    </location>
</feature>
<protein>
    <submittedName>
        <fullName evidence="7">Amino acid transporter</fullName>
    </submittedName>
</protein>
<evidence type="ECO:0000313" key="7">
    <source>
        <dbReference type="EMBL" id="KAF2491701.1"/>
    </source>
</evidence>
<evidence type="ECO:0000256" key="6">
    <source>
        <dbReference type="SAM" id="Phobius"/>
    </source>
</evidence>
<evidence type="ECO:0000256" key="3">
    <source>
        <dbReference type="ARBA" id="ARBA00022692"/>
    </source>
</evidence>
<feature type="transmembrane region" description="Helical" evidence="6">
    <location>
        <begin position="277"/>
        <end position="300"/>
    </location>
</feature>
<feature type="transmembrane region" description="Helical" evidence="6">
    <location>
        <begin position="380"/>
        <end position="402"/>
    </location>
</feature>
<dbReference type="Gene3D" id="1.20.1740.10">
    <property type="entry name" value="Amino acid/polyamine transporter I"/>
    <property type="match status" value="1"/>
</dbReference>
<proteinExistence type="predicted"/>
<sequence length="511" mass="54731">MAVHLEPLTKEISTSKATPALSSDGGESNIEVGYASNTIKEKAFSVWSLLAVAFTCGNAPITLLASLAAGISNGGAPLFIYGTIVVAAASACVACSLAELSSAFPHAGGQFHWMTRLTPERYRRPLSYLVAFLSWAGAVVTCASAMLTVPLMVIGMISMNYPDIVIDRWMVFVGYQCTNIFCAIFNCVERVLPKIALANLVVAVAATITIFISVLVASPTKQSAEFVFVAYENSSGWSDGIAFLTGLLAANWGFSCIDSITHLADEVPEPQKNIPKALMWTVALGVGTCLPIAIATFFSVSNLDDIVSTPTGLPSLEAFYQCLGSKKGAIALESLMAFNFLCAGVSIQTWQSRLAWALACDKGLPFSRHLSLVASQPFDVPIWAHLWSCAWVAILGCLYLGSTEAFNAFIGGGLLLQYLSYSACVIALLIHGRKNITPGPFWLPRFGPVANCVTIGWTLLTLVFYSFPAYIPTTAMTMNYVSCVIVFVIIYAAVFWAGKGRKTFILSTSGH</sequence>
<dbReference type="EMBL" id="MU004195">
    <property type="protein sequence ID" value="KAF2491701.1"/>
    <property type="molecule type" value="Genomic_DNA"/>
</dbReference>
<evidence type="ECO:0000256" key="4">
    <source>
        <dbReference type="ARBA" id="ARBA00022989"/>
    </source>
</evidence>
<name>A0A6A6QHL6_9PEZI</name>
<feature type="transmembrane region" description="Helical" evidence="6">
    <location>
        <begin position="126"/>
        <end position="157"/>
    </location>
</feature>
<comment type="subcellular location">
    <subcellularLocation>
        <location evidence="1">Membrane</location>
        <topology evidence="1">Multi-pass membrane protein</topology>
    </subcellularLocation>
</comment>
<evidence type="ECO:0000256" key="2">
    <source>
        <dbReference type="ARBA" id="ARBA00022448"/>
    </source>
</evidence>
<feature type="transmembrane region" description="Helical" evidence="6">
    <location>
        <begin position="408"/>
        <end position="430"/>
    </location>
</feature>
<keyword evidence="3 6" id="KW-0812">Transmembrane</keyword>
<organism evidence="7 8">
    <name type="scientific">Lophium mytilinum</name>
    <dbReference type="NCBI Taxonomy" id="390894"/>
    <lineage>
        <taxon>Eukaryota</taxon>
        <taxon>Fungi</taxon>
        <taxon>Dikarya</taxon>
        <taxon>Ascomycota</taxon>
        <taxon>Pezizomycotina</taxon>
        <taxon>Dothideomycetes</taxon>
        <taxon>Pleosporomycetidae</taxon>
        <taxon>Mytilinidiales</taxon>
        <taxon>Mytilinidiaceae</taxon>
        <taxon>Lophium</taxon>
    </lineage>
</organism>
<keyword evidence="4 6" id="KW-1133">Transmembrane helix</keyword>
<feature type="transmembrane region" description="Helical" evidence="6">
    <location>
        <begin position="78"/>
        <end position="105"/>
    </location>
</feature>
<keyword evidence="5 6" id="KW-0472">Membrane</keyword>